<sequence>MKPAFALDFRDETISLLHRSGGGWQLVGAVPLYTPDLTEALGYLRATALGLSPRGMTTKLVIPNDQILYLNVNAPGPDEDARRAQVAAALEGRTPYDVADLAFDFTGAGPEVQVAVIAKETLAEAEAFAAEHRLNPIAFVAAPSADSFAAEPWFGLSSMAASLMPDGAEVERDATPVAIVARSFAAAQPVEQPPVPVVEPAPEPELPPVPEPELPLVVLPEDTAVAAEPAVAEPVAAEVVHEPEPPAEIIPAPELGQPDGFSHAEAVEPQTYDDAPDEIAPPVAVAEETWLRPEPPQQGKGFDRVDAPALDDDNALIADLADTLSSPIVQPAPPPPPAPPTRKPVVEVEEAPMALDVSDDTPDAEEAEPQGADVIRAAISAKTARVIDPAIADDLPPMPPAAALGAFSSRRQANDPVSGKAPALGAAKPGVQRPAGAKPLAGVQGIGAPSLGQTAVGAPRPASAKPDLTAKAAKPGKSGLRGLSSLVTAPAAAATAKPRSKVAIPSALPPVKSADPAAAAVAKPQASRTNAGGFAARPPVRGKPRYLGLLLTVALLFLLAMIAAWSSYSLGAWNDSTTDPVQVGSDGGAGSDLSATDVPDANDEMLADMQDPEALSDTASASDPTVPQSDEVTSPEAADLAATPPEPAPALDVATETTAPVNPTAGTDDEIFLASMDAAPVSPDPLTLEQPVTQSDQMPAAQPAPPPYGTVYQFAANGTITPTPEGVITPEGVFLRAGKPARVPTARTEAVIAAAAAARPEVAAAVAEAVASAGAAPAVYADPALAGKKPKTRPADLKPPADADQGALAPQTDSRLAGLRPAARPDSILVAGRQAQQASAAASLTAQAEMANQAANTSKLAVAISRKPAARPRDLSRAVEAAVAAVARETQPEPEPAAQPQPKLAAIPEKDASPEADGEPEVASAAPKIPTKATVAKQATFKNAINLSKLNLIGVYGTQSKRYALVRTAAGRYKKVRVGDTIDGGGRVAAITATEVRYQKGGRLVALAMPKG</sequence>
<dbReference type="Gene3D" id="2.30.30.830">
    <property type="match status" value="1"/>
</dbReference>
<comment type="caution">
    <text evidence="2">The sequence shown here is derived from an EMBL/GenBank/DDBJ whole genome shotgun (WGS) entry which is preliminary data.</text>
</comment>
<feature type="compositionally biased region" description="Polar residues" evidence="1">
    <location>
        <begin position="617"/>
        <end position="632"/>
    </location>
</feature>
<gene>
    <name evidence="2" type="ORF">ACFOGH_01870</name>
</gene>
<evidence type="ECO:0000313" key="2">
    <source>
        <dbReference type="EMBL" id="MFC3179722.1"/>
    </source>
</evidence>
<accession>A0ABV7IZ43</accession>
<dbReference type="InterPro" id="IPR043129">
    <property type="entry name" value="ATPase_NBD"/>
</dbReference>
<keyword evidence="3" id="KW-1185">Reference proteome</keyword>
<feature type="region of interest" description="Disordered" evidence="1">
    <location>
        <begin position="614"/>
        <end position="651"/>
    </location>
</feature>
<feature type="region of interest" description="Disordered" evidence="1">
    <location>
        <begin position="409"/>
        <end position="479"/>
    </location>
</feature>
<reference evidence="3" key="1">
    <citation type="journal article" date="2019" name="Int. J. Syst. Evol. Microbiol.">
        <title>The Global Catalogue of Microorganisms (GCM) 10K type strain sequencing project: providing services to taxonomists for standard genome sequencing and annotation.</title>
        <authorList>
            <consortium name="The Broad Institute Genomics Platform"/>
            <consortium name="The Broad Institute Genome Sequencing Center for Infectious Disease"/>
            <person name="Wu L."/>
            <person name="Ma J."/>
        </authorList>
    </citation>
    <scope>NUCLEOTIDE SEQUENCE [LARGE SCALE GENOMIC DNA]</scope>
    <source>
        <strain evidence="3">KCTC 52039</strain>
    </source>
</reference>
<dbReference type="SUPFAM" id="SSF53067">
    <property type="entry name" value="Actin-like ATPase domain"/>
    <property type="match status" value="1"/>
</dbReference>
<dbReference type="Gene3D" id="3.30.420.380">
    <property type="match status" value="1"/>
</dbReference>
<name>A0ABV7IZ43_9RHOB</name>
<proteinExistence type="predicted"/>
<evidence type="ECO:0008006" key="4">
    <source>
        <dbReference type="Google" id="ProtNLM"/>
    </source>
</evidence>
<feature type="compositionally biased region" description="Low complexity" evidence="1">
    <location>
        <begin position="419"/>
        <end position="430"/>
    </location>
</feature>
<evidence type="ECO:0000256" key="1">
    <source>
        <dbReference type="SAM" id="MobiDB-lite"/>
    </source>
</evidence>
<dbReference type="Proteomes" id="UP001595547">
    <property type="component" value="Unassembled WGS sequence"/>
</dbReference>
<feature type="region of interest" description="Disordered" evidence="1">
    <location>
        <begin position="786"/>
        <end position="818"/>
    </location>
</feature>
<organism evidence="2 3">
    <name type="scientific">Cypionkella sinensis</name>
    <dbReference type="NCBI Taxonomy" id="1756043"/>
    <lineage>
        <taxon>Bacteria</taxon>
        <taxon>Pseudomonadati</taxon>
        <taxon>Pseudomonadota</taxon>
        <taxon>Alphaproteobacteria</taxon>
        <taxon>Rhodobacterales</taxon>
        <taxon>Paracoccaceae</taxon>
        <taxon>Cypionkella</taxon>
    </lineage>
</organism>
<dbReference type="EMBL" id="JBHRTO010000001">
    <property type="protein sequence ID" value="MFC3179722.1"/>
    <property type="molecule type" value="Genomic_DNA"/>
</dbReference>
<evidence type="ECO:0000313" key="3">
    <source>
        <dbReference type="Proteomes" id="UP001595547"/>
    </source>
</evidence>
<protein>
    <recommendedName>
        <fullName evidence="4">Translation initiation factor 2</fullName>
    </recommendedName>
</protein>
<dbReference type="RefSeq" id="WP_380071353.1">
    <property type="nucleotide sequence ID" value="NZ_JBHRTO010000001.1"/>
</dbReference>